<organism evidence="1 2">
    <name type="scientific">Diversispora epigaea</name>
    <dbReference type="NCBI Taxonomy" id="1348612"/>
    <lineage>
        <taxon>Eukaryota</taxon>
        <taxon>Fungi</taxon>
        <taxon>Fungi incertae sedis</taxon>
        <taxon>Mucoromycota</taxon>
        <taxon>Glomeromycotina</taxon>
        <taxon>Glomeromycetes</taxon>
        <taxon>Diversisporales</taxon>
        <taxon>Diversisporaceae</taxon>
        <taxon>Diversispora</taxon>
    </lineage>
</organism>
<dbReference type="Proteomes" id="UP000266861">
    <property type="component" value="Unassembled WGS sequence"/>
</dbReference>
<keyword evidence="2" id="KW-1185">Reference proteome</keyword>
<evidence type="ECO:0000313" key="2">
    <source>
        <dbReference type="Proteomes" id="UP000266861"/>
    </source>
</evidence>
<name>A0A397IT82_9GLOM</name>
<dbReference type="OrthoDB" id="2439754at2759"/>
<protein>
    <submittedName>
        <fullName evidence="1">Uncharacterized protein</fullName>
    </submittedName>
</protein>
<sequence length="111" mass="12194">MVKANNNIESVRQKIQENDGEIASLTEVVKKLSVSINGRDTEVVCDSVSECPIISYNIAKELGLEIDKSLSNITDQAVSDIVEQVSDSETRGSSRYYELDGKALQFSAHPM</sequence>
<comment type="caution">
    <text evidence="1">The sequence shown here is derived from an EMBL/GenBank/DDBJ whole genome shotgun (WGS) entry which is preliminary data.</text>
</comment>
<dbReference type="EMBL" id="PQFF01000158">
    <property type="protein sequence ID" value="RHZ78002.1"/>
    <property type="molecule type" value="Genomic_DNA"/>
</dbReference>
<gene>
    <name evidence="1" type="ORF">Glove_168g313</name>
</gene>
<dbReference type="AlphaFoldDB" id="A0A397IT82"/>
<evidence type="ECO:0000313" key="1">
    <source>
        <dbReference type="EMBL" id="RHZ78002.1"/>
    </source>
</evidence>
<proteinExistence type="predicted"/>
<accession>A0A397IT82</accession>
<reference evidence="1 2" key="1">
    <citation type="submission" date="2018-08" db="EMBL/GenBank/DDBJ databases">
        <title>Genome and evolution of the arbuscular mycorrhizal fungus Diversispora epigaea (formerly Glomus versiforme) and its bacterial endosymbionts.</title>
        <authorList>
            <person name="Sun X."/>
            <person name="Fei Z."/>
            <person name="Harrison M."/>
        </authorList>
    </citation>
    <scope>NUCLEOTIDE SEQUENCE [LARGE SCALE GENOMIC DNA]</scope>
    <source>
        <strain evidence="1 2">IT104</strain>
    </source>
</reference>